<feature type="compositionally biased region" description="Low complexity" evidence="1">
    <location>
        <begin position="1"/>
        <end position="11"/>
    </location>
</feature>
<dbReference type="Pfam" id="PF06031">
    <property type="entry name" value="SERTA"/>
    <property type="match status" value="1"/>
</dbReference>
<keyword evidence="2" id="KW-0472">Membrane</keyword>
<feature type="region of interest" description="Disordered" evidence="1">
    <location>
        <begin position="1"/>
        <end position="46"/>
    </location>
</feature>
<gene>
    <name evidence="4" type="ORF">L596_011716</name>
</gene>
<name>A0A4U5NUT6_STECR</name>
<accession>A0A4U5NUT6</accession>
<evidence type="ECO:0000256" key="1">
    <source>
        <dbReference type="SAM" id="MobiDB-lite"/>
    </source>
</evidence>
<protein>
    <recommendedName>
        <fullName evidence="3">SERTA domain-containing protein</fullName>
    </recommendedName>
</protein>
<dbReference type="Proteomes" id="UP000298663">
    <property type="component" value="Unassembled WGS sequence"/>
</dbReference>
<dbReference type="PROSITE" id="PS51053">
    <property type="entry name" value="SERTA"/>
    <property type="match status" value="1"/>
</dbReference>
<evidence type="ECO:0000313" key="4">
    <source>
        <dbReference type="EMBL" id="TKR87299.1"/>
    </source>
</evidence>
<feature type="domain" description="SERTA" evidence="3">
    <location>
        <begin position="134"/>
        <end position="182"/>
    </location>
</feature>
<keyword evidence="2" id="KW-1133">Transmembrane helix</keyword>
<dbReference type="InterPro" id="IPR009263">
    <property type="entry name" value="SERTA_dom"/>
</dbReference>
<comment type="caution">
    <text evidence="4">The sequence shown here is derived from an EMBL/GenBank/DDBJ whole genome shotgun (WGS) entry which is preliminary data.</text>
</comment>
<evidence type="ECO:0000313" key="5">
    <source>
        <dbReference type="Proteomes" id="UP000298663"/>
    </source>
</evidence>
<keyword evidence="5" id="KW-1185">Reference proteome</keyword>
<organism evidence="4 5">
    <name type="scientific">Steinernema carpocapsae</name>
    <name type="common">Entomopathogenic nematode</name>
    <dbReference type="NCBI Taxonomy" id="34508"/>
    <lineage>
        <taxon>Eukaryota</taxon>
        <taxon>Metazoa</taxon>
        <taxon>Ecdysozoa</taxon>
        <taxon>Nematoda</taxon>
        <taxon>Chromadorea</taxon>
        <taxon>Rhabditida</taxon>
        <taxon>Tylenchina</taxon>
        <taxon>Panagrolaimomorpha</taxon>
        <taxon>Strongyloidoidea</taxon>
        <taxon>Steinernematidae</taxon>
        <taxon>Steinernema</taxon>
    </lineage>
</organism>
<dbReference type="AlphaFoldDB" id="A0A4U5NUT6"/>
<feature type="compositionally biased region" description="Low complexity" evidence="1">
    <location>
        <begin position="18"/>
        <end position="46"/>
    </location>
</feature>
<reference evidence="4 5" key="2">
    <citation type="journal article" date="2019" name="G3 (Bethesda)">
        <title>Hybrid Assembly of the Genome of the Entomopathogenic Nematode Steinernema carpocapsae Identifies the X-Chromosome.</title>
        <authorList>
            <person name="Serra L."/>
            <person name="Macchietto M."/>
            <person name="Macias-Munoz A."/>
            <person name="McGill C.J."/>
            <person name="Rodriguez I.M."/>
            <person name="Rodriguez B."/>
            <person name="Murad R."/>
            <person name="Mortazavi A."/>
        </authorList>
    </citation>
    <scope>NUCLEOTIDE SEQUENCE [LARGE SCALE GENOMIC DNA]</scope>
    <source>
        <strain evidence="4 5">ALL</strain>
    </source>
</reference>
<sequence>MVIDFNASLSSLPPPTPSSSSSSPRFSFSSSSSPSANSRLPSSSPPESTMLDFFLSPRRRIRLRRQRRFLRPLLPITGLFTLLFFAFSTCKFNTLAAEMEADDRVGSNTNGFLSQHHLSSSPNATFGSSSATTEVERKRAMLNLSISKIQTINTSHAPISLRKSVLIYNTMKCLQRELSESSERDDVLGSLMEADDAASATNSSEAMDVANVGDFKDIEVISELQHHEPMVVQETAEAASDGEHQWNLDAKKTEVPTADAGDSDEDMDISTSPQHLFYDDLFCSSQWSPYRFDSSWNNYLSNSSNSQSSYFGSSGLNISSSVSNTSNASSSNFFSSGSFIEDYLSVWGGFENESDSLSHHNLSQVDIMHMFGSPRSPHQHQLNNELISQA</sequence>
<keyword evidence="2" id="KW-0812">Transmembrane</keyword>
<dbReference type="OrthoDB" id="5810123at2759"/>
<evidence type="ECO:0000256" key="2">
    <source>
        <dbReference type="SAM" id="Phobius"/>
    </source>
</evidence>
<dbReference type="EMBL" id="AZBU02000003">
    <property type="protein sequence ID" value="TKR87299.1"/>
    <property type="molecule type" value="Genomic_DNA"/>
</dbReference>
<proteinExistence type="predicted"/>
<reference evidence="4 5" key="1">
    <citation type="journal article" date="2015" name="Genome Biol.">
        <title>Comparative genomics of Steinernema reveals deeply conserved gene regulatory networks.</title>
        <authorList>
            <person name="Dillman A.R."/>
            <person name="Macchietto M."/>
            <person name="Porter C.F."/>
            <person name="Rogers A."/>
            <person name="Williams B."/>
            <person name="Antoshechkin I."/>
            <person name="Lee M.M."/>
            <person name="Goodwin Z."/>
            <person name="Lu X."/>
            <person name="Lewis E.E."/>
            <person name="Goodrich-Blair H."/>
            <person name="Stock S.P."/>
            <person name="Adams B.J."/>
            <person name="Sternberg P.W."/>
            <person name="Mortazavi A."/>
        </authorList>
    </citation>
    <scope>NUCLEOTIDE SEQUENCE [LARGE SCALE GENOMIC DNA]</scope>
    <source>
        <strain evidence="4 5">ALL</strain>
    </source>
</reference>
<evidence type="ECO:0000259" key="3">
    <source>
        <dbReference type="PROSITE" id="PS51053"/>
    </source>
</evidence>
<feature type="transmembrane region" description="Helical" evidence="2">
    <location>
        <begin position="69"/>
        <end position="87"/>
    </location>
</feature>